<keyword evidence="10" id="KW-1185">Reference proteome</keyword>
<dbReference type="Pfam" id="PF00254">
    <property type="entry name" value="FKBP_C"/>
    <property type="match status" value="1"/>
</dbReference>
<dbReference type="InterPro" id="IPR046357">
    <property type="entry name" value="PPIase_dom_sf"/>
</dbReference>
<dbReference type="GO" id="GO:0003755">
    <property type="term" value="F:peptidyl-prolyl cis-trans isomerase activity"/>
    <property type="evidence" value="ECO:0007669"/>
    <property type="project" value="UniProtKB-EC"/>
</dbReference>
<sequence length="132" mass="14650">MKPFAIIFLLLILTSCSDNIVTTKSGLQYRIVEKGTGIKAKAGDEVFIYETTSYRNGTVLYSNYNSKSPVKVLIGGNQATAAVDEGLRGMRVGEIRELTAPHFLVKRKGYPPNVSPDSTLVIKMKLDRIKRR</sequence>
<comment type="caution">
    <text evidence="9">The sequence shown here is derived from an EMBL/GenBank/DDBJ whole genome shotgun (WGS) entry which is preliminary data.</text>
</comment>
<feature type="domain" description="PPIase FKBP-type" evidence="8">
    <location>
        <begin position="43"/>
        <end position="130"/>
    </location>
</feature>
<evidence type="ECO:0000259" key="8">
    <source>
        <dbReference type="PROSITE" id="PS50059"/>
    </source>
</evidence>
<evidence type="ECO:0000256" key="7">
    <source>
        <dbReference type="SAM" id="SignalP"/>
    </source>
</evidence>
<dbReference type="Proteomes" id="UP001303899">
    <property type="component" value="Unassembled WGS sequence"/>
</dbReference>
<protein>
    <recommendedName>
        <fullName evidence="6">Peptidyl-prolyl cis-trans isomerase</fullName>
        <ecNumber evidence="6">5.2.1.8</ecNumber>
    </recommendedName>
</protein>
<dbReference type="RefSeq" id="WP_323698924.1">
    <property type="nucleotide sequence ID" value="NZ_JAYGIL010000037.1"/>
</dbReference>
<dbReference type="EMBL" id="JAYGIL010000037">
    <property type="protein sequence ID" value="MEA5405519.1"/>
    <property type="molecule type" value="Genomic_DNA"/>
</dbReference>
<evidence type="ECO:0000256" key="2">
    <source>
        <dbReference type="ARBA" id="ARBA00006577"/>
    </source>
</evidence>
<name>A0ABU5SAN8_9BACT</name>
<evidence type="ECO:0000256" key="1">
    <source>
        <dbReference type="ARBA" id="ARBA00000971"/>
    </source>
</evidence>
<dbReference type="Gene3D" id="3.10.50.40">
    <property type="match status" value="1"/>
</dbReference>
<reference evidence="9 10" key="1">
    <citation type="submission" date="2023-12" db="EMBL/GenBank/DDBJ databases">
        <title>Novel species of the genus Arcicella isolated from rivers.</title>
        <authorList>
            <person name="Lu H."/>
        </authorList>
    </citation>
    <scope>NUCLEOTIDE SEQUENCE [LARGE SCALE GENOMIC DNA]</scope>
    <source>
        <strain evidence="9 10">DC2W</strain>
    </source>
</reference>
<keyword evidence="3 5" id="KW-0697">Rotamase</keyword>
<feature type="chain" id="PRO_5045372582" description="Peptidyl-prolyl cis-trans isomerase" evidence="7">
    <location>
        <begin position="21"/>
        <end position="132"/>
    </location>
</feature>
<dbReference type="PANTHER" id="PTHR43811">
    <property type="entry name" value="FKBP-TYPE PEPTIDYL-PROLYL CIS-TRANS ISOMERASE FKPA"/>
    <property type="match status" value="1"/>
</dbReference>
<evidence type="ECO:0000256" key="5">
    <source>
        <dbReference type="PROSITE-ProRule" id="PRU00277"/>
    </source>
</evidence>
<evidence type="ECO:0000256" key="3">
    <source>
        <dbReference type="ARBA" id="ARBA00023110"/>
    </source>
</evidence>
<keyword evidence="4 5" id="KW-0413">Isomerase</keyword>
<feature type="signal peptide" evidence="7">
    <location>
        <begin position="1"/>
        <end position="20"/>
    </location>
</feature>
<organism evidence="9 10">
    <name type="scientific">Arcicella gelida</name>
    <dbReference type="NCBI Taxonomy" id="2984195"/>
    <lineage>
        <taxon>Bacteria</taxon>
        <taxon>Pseudomonadati</taxon>
        <taxon>Bacteroidota</taxon>
        <taxon>Cytophagia</taxon>
        <taxon>Cytophagales</taxon>
        <taxon>Flectobacillaceae</taxon>
        <taxon>Arcicella</taxon>
    </lineage>
</organism>
<dbReference type="PROSITE" id="PS51257">
    <property type="entry name" value="PROKAR_LIPOPROTEIN"/>
    <property type="match status" value="1"/>
</dbReference>
<evidence type="ECO:0000256" key="6">
    <source>
        <dbReference type="RuleBase" id="RU003915"/>
    </source>
</evidence>
<dbReference type="InterPro" id="IPR001179">
    <property type="entry name" value="PPIase_FKBP_dom"/>
</dbReference>
<evidence type="ECO:0000256" key="4">
    <source>
        <dbReference type="ARBA" id="ARBA00023235"/>
    </source>
</evidence>
<evidence type="ECO:0000313" key="9">
    <source>
        <dbReference type="EMBL" id="MEA5405519.1"/>
    </source>
</evidence>
<comment type="catalytic activity">
    <reaction evidence="1 5 6">
        <text>[protein]-peptidylproline (omega=180) = [protein]-peptidylproline (omega=0)</text>
        <dbReference type="Rhea" id="RHEA:16237"/>
        <dbReference type="Rhea" id="RHEA-COMP:10747"/>
        <dbReference type="Rhea" id="RHEA-COMP:10748"/>
        <dbReference type="ChEBI" id="CHEBI:83833"/>
        <dbReference type="ChEBI" id="CHEBI:83834"/>
        <dbReference type="EC" id="5.2.1.8"/>
    </reaction>
</comment>
<accession>A0ABU5SAN8</accession>
<proteinExistence type="inferred from homology"/>
<dbReference type="SUPFAM" id="SSF54534">
    <property type="entry name" value="FKBP-like"/>
    <property type="match status" value="1"/>
</dbReference>
<dbReference type="EC" id="5.2.1.8" evidence="6"/>
<keyword evidence="7" id="KW-0732">Signal</keyword>
<evidence type="ECO:0000313" key="10">
    <source>
        <dbReference type="Proteomes" id="UP001303899"/>
    </source>
</evidence>
<gene>
    <name evidence="9" type="ORF">VB776_21445</name>
</gene>
<comment type="similarity">
    <text evidence="2 6">Belongs to the FKBP-type PPIase family.</text>
</comment>
<dbReference type="PANTHER" id="PTHR43811:SF19">
    <property type="entry name" value="39 KDA FK506-BINDING NUCLEAR PROTEIN"/>
    <property type="match status" value="1"/>
</dbReference>
<dbReference type="PROSITE" id="PS50059">
    <property type="entry name" value="FKBP_PPIASE"/>
    <property type="match status" value="1"/>
</dbReference>